<protein>
    <recommendedName>
        <fullName evidence="3 10">Lipid-A-disaccharide synthase</fullName>
        <ecNumber evidence="2 10">2.4.1.182</ecNumber>
    </recommendedName>
</protein>
<name>A0A1I5MBX4_9BACT</name>
<comment type="catalytic activity">
    <reaction evidence="9">
        <text>a lipid X + a UDP-2-N,3-O-bis[(3R)-3-hydroxyacyl]-alpha-D-glucosamine = a lipid A disaccharide + UDP + H(+)</text>
        <dbReference type="Rhea" id="RHEA:67828"/>
        <dbReference type="ChEBI" id="CHEBI:15378"/>
        <dbReference type="ChEBI" id="CHEBI:58223"/>
        <dbReference type="ChEBI" id="CHEBI:137748"/>
        <dbReference type="ChEBI" id="CHEBI:176338"/>
        <dbReference type="ChEBI" id="CHEBI:176343"/>
        <dbReference type="EC" id="2.4.1.182"/>
    </reaction>
</comment>
<dbReference type="EMBL" id="FOXB01000005">
    <property type="protein sequence ID" value="SFP06837.1"/>
    <property type="molecule type" value="Genomic_DNA"/>
</dbReference>
<keyword evidence="4" id="KW-0444">Lipid biosynthesis</keyword>
<dbReference type="GO" id="GO:0016020">
    <property type="term" value="C:membrane"/>
    <property type="evidence" value="ECO:0007669"/>
    <property type="project" value="GOC"/>
</dbReference>
<evidence type="ECO:0000313" key="11">
    <source>
        <dbReference type="EMBL" id="SFP06837.1"/>
    </source>
</evidence>
<evidence type="ECO:0000256" key="8">
    <source>
        <dbReference type="ARBA" id="ARBA00023098"/>
    </source>
</evidence>
<dbReference type="GO" id="GO:0009245">
    <property type="term" value="P:lipid A biosynthetic process"/>
    <property type="evidence" value="ECO:0007669"/>
    <property type="project" value="UniProtKB-UniRule"/>
</dbReference>
<proteinExistence type="predicted"/>
<dbReference type="Pfam" id="PF02684">
    <property type="entry name" value="LpxB"/>
    <property type="match status" value="1"/>
</dbReference>
<evidence type="ECO:0000256" key="9">
    <source>
        <dbReference type="ARBA" id="ARBA00048975"/>
    </source>
</evidence>
<dbReference type="GO" id="GO:0008915">
    <property type="term" value="F:lipid-A-disaccharide synthase activity"/>
    <property type="evidence" value="ECO:0007669"/>
    <property type="project" value="UniProtKB-UniRule"/>
</dbReference>
<dbReference type="GO" id="GO:0005543">
    <property type="term" value="F:phospholipid binding"/>
    <property type="evidence" value="ECO:0007669"/>
    <property type="project" value="TreeGrafter"/>
</dbReference>
<keyword evidence="7" id="KW-0808">Transferase</keyword>
<sequence length="343" mass="39159">MNLLVSALEPSANLHLKFLLKELENVNISGIFDRSLGEPLYGMDEFSVMGVVDVLAKYFKGKEAIAEMVSLSKNCDKVLLIDAPAFNIPLAKAIKKRYPDKEIIYYILPKVWAWKKHRAALVDHYCDRLASIFPFERDFFKNAEYVGNPLLDEIDIKRVVSSDKDTIAFLPGSRKSEITRLMPVFQETAKQLGNRRKLLVIPEFIDKNRIEEWYGDISSFEVVQDTHKAVAQSHFAFVCSGTATLETALIGTPFVLVYKARPLDYKIGRFFVKLPHVGLANIIMDFEKKSPVHPELFQEDVNSDNLLKFYETMDRDHFDKKSEELRSILKTGSAQRVASMILS</sequence>
<evidence type="ECO:0000256" key="6">
    <source>
        <dbReference type="ARBA" id="ARBA00022676"/>
    </source>
</evidence>
<evidence type="ECO:0000256" key="2">
    <source>
        <dbReference type="ARBA" id="ARBA00012687"/>
    </source>
</evidence>
<dbReference type="OrthoDB" id="9801642at2"/>
<keyword evidence="12" id="KW-1185">Reference proteome</keyword>
<keyword evidence="8" id="KW-0443">Lipid metabolism</keyword>
<evidence type="ECO:0000256" key="4">
    <source>
        <dbReference type="ARBA" id="ARBA00022516"/>
    </source>
</evidence>
<dbReference type="InterPro" id="IPR003835">
    <property type="entry name" value="Glyco_trans_19"/>
</dbReference>
<accession>A0A1I5MBX4</accession>
<dbReference type="Proteomes" id="UP000199227">
    <property type="component" value="Unassembled WGS sequence"/>
</dbReference>
<gene>
    <name evidence="11" type="ORF">SAMN05216234_10597</name>
</gene>
<dbReference type="EC" id="2.4.1.182" evidence="2 10"/>
<comment type="function">
    <text evidence="1">Condensation of UDP-2,3-diacylglucosamine and 2,3-diacylglucosamine-1-phosphate to form lipid A disaccharide, a precursor of lipid A, a phosphorylated glycolipid that anchors the lipopolysaccharide to the outer membrane of the cell.</text>
</comment>
<organism evidence="11 12">
    <name type="scientific">Hydrogenimonas thermophila</name>
    <dbReference type="NCBI Taxonomy" id="223786"/>
    <lineage>
        <taxon>Bacteria</taxon>
        <taxon>Pseudomonadati</taxon>
        <taxon>Campylobacterota</taxon>
        <taxon>Epsilonproteobacteria</taxon>
        <taxon>Campylobacterales</taxon>
        <taxon>Hydrogenimonadaceae</taxon>
        <taxon>Hydrogenimonas</taxon>
    </lineage>
</organism>
<evidence type="ECO:0000256" key="5">
    <source>
        <dbReference type="ARBA" id="ARBA00022556"/>
    </source>
</evidence>
<keyword evidence="5" id="KW-0441">Lipid A biosynthesis</keyword>
<evidence type="ECO:0000256" key="1">
    <source>
        <dbReference type="ARBA" id="ARBA00002056"/>
    </source>
</evidence>
<dbReference type="NCBIfam" id="TIGR00215">
    <property type="entry name" value="lpxB"/>
    <property type="match status" value="1"/>
</dbReference>
<dbReference type="RefSeq" id="WP_092911083.1">
    <property type="nucleotide sequence ID" value="NZ_CP136592.1"/>
</dbReference>
<evidence type="ECO:0000256" key="3">
    <source>
        <dbReference type="ARBA" id="ARBA00020902"/>
    </source>
</evidence>
<evidence type="ECO:0000256" key="10">
    <source>
        <dbReference type="NCBIfam" id="TIGR00215"/>
    </source>
</evidence>
<dbReference type="PANTHER" id="PTHR30372:SF4">
    <property type="entry name" value="LIPID-A-DISACCHARIDE SYNTHASE, MITOCHONDRIAL-RELATED"/>
    <property type="match status" value="1"/>
</dbReference>
<reference evidence="11 12" key="1">
    <citation type="submission" date="2016-10" db="EMBL/GenBank/DDBJ databases">
        <authorList>
            <person name="de Groot N.N."/>
        </authorList>
    </citation>
    <scope>NUCLEOTIDE SEQUENCE [LARGE SCALE GENOMIC DNA]</scope>
    <source>
        <strain evidence="11 12">EP1-55-1</strain>
    </source>
</reference>
<dbReference type="SUPFAM" id="SSF53756">
    <property type="entry name" value="UDP-Glycosyltransferase/glycogen phosphorylase"/>
    <property type="match status" value="1"/>
</dbReference>
<evidence type="ECO:0000256" key="7">
    <source>
        <dbReference type="ARBA" id="ARBA00022679"/>
    </source>
</evidence>
<keyword evidence="6" id="KW-0328">Glycosyltransferase</keyword>
<dbReference type="AlphaFoldDB" id="A0A1I5MBX4"/>
<dbReference type="PANTHER" id="PTHR30372">
    <property type="entry name" value="LIPID-A-DISACCHARIDE SYNTHASE"/>
    <property type="match status" value="1"/>
</dbReference>
<dbReference type="STRING" id="223786.SAMN05216234_10597"/>
<evidence type="ECO:0000313" key="12">
    <source>
        <dbReference type="Proteomes" id="UP000199227"/>
    </source>
</evidence>